<proteinExistence type="predicted"/>
<dbReference type="AlphaFoldDB" id="A0A3B1D8E7"/>
<organism evidence="1">
    <name type="scientific">hydrothermal vent metagenome</name>
    <dbReference type="NCBI Taxonomy" id="652676"/>
    <lineage>
        <taxon>unclassified sequences</taxon>
        <taxon>metagenomes</taxon>
        <taxon>ecological metagenomes</taxon>
    </lineage>
</organism>
<reference evidence="1" key="1">
    <citation type="submission" date="2018-06" db="EMBL/GenBank/DDBJ databases">
        <authorList>
            <person name="Zhirakovskaya E."/>
        </authorList>
    </citation>
    <scope>NUCLEOTIDE SEQUENCE</scope>
</reference>
<dbReference type="Pfam" id="PF12055">
    <property type="entry name" value="DUF3536"/>
    <property type="match status" value="1"/>
</dbReference>
<accession>A0A3B1D8E7</accession>
<protein>
    <submittedName>
        <fullName evidence="1">Alpha-amylase/alpha-mannosidase</fullName>
    </submittedName>
</protein>
<gene>
    <name evidence="1" type="ORF">MNBD_NITROSPIRAE02-1517</name>
</gene>
<dbReference type="InterPro" id="IPR021923">
    <property type="entry name" value="DUF3536"/>
</dbReference>
<feature type="non-terminal residue" evidence="1">
    <location>
        <position position="1"/>
    </location>
</feature>
<sequence length="532" mass="62661">ESDSGVRLCNYAEYLSINSPSHEVQIIENTSWSCAHGIERWRSDCGCATGGHPEWNQGWRAPLRESLDWLREGLARIYEEHAPRLLKDPWSARNKYIDVILERTDNTKDIFFRNNAVKSLNSEERVAALKLLEMQRNAMLMYTSCGWFFEDISGIETVQILRYAARAIELAGQVSGQWFEDEFLERLREAKSNIEELGNGADIYRRSVKPSRADLKRATVHVAISSFFEEYPEDTEVYCYRVKTEDYQKLRHEDTEIAIGRLHVTSLITEETETLVFAALQLGAYDYNCAVTDYTDGREYKKIKKEILSGFSRGDLAGILKSTERFFGPERYTIKDLFKDEQQRLLDVIIKDNIEEIEKNFEGVYEKNSFLMGMLEEFGHRIPGVLMMATEIALKREIQQAIQSRRVDTERVSFLLREMKRWHIKLDLKWLEMFLRRRFEEEMRRFSEAPDFEHLERVNELLSVVFLMPVQVNLWTAQNIYYDMLMSVYQDMLKCEETGENDARVKDIREWIEGFLHLGQRLFFNIEEITRF</sequence>
<name>A0A3B1D8E7_9ZZZZ</name>
<evidence type="ECO:0000313" key="1">
    <source>
        <dbReference type="EMBL" id="VAX31180.1"/>
    </source>
</evidence>
<dbReference type="EMBL" id="UOGH01000199">
    <property type="protein sequence ID" value="VAX31180.1"/>
    <property type="molecule type" value="Genomic_DNA"/>
</dbReference>